<comment type="caution">
    <text evidence="3">The sequence shown here is derived from an EMBL/GenBank/DDBJ whole genome shotgun (WGS) entry which is preliminary data.</text>
</comment>
<name>A0A9P6MKK9_9FUNG</name>
<reference evidence="3" key="1">
    <citation type="journal article" date="2020" name="Fungal Divers.">
        <title>Resolving the Mortierellaceae phylogeny through synthesis of multi-gene phylogenetics and phylogenomics.</title>
        <authorList>
            <person name="Vandepol N."/>
            <person name="Liber J."/>
            <person name="Desiro A."/>
            <person name="Na H."/>
            <person name="Kennedy M."/>
            <person name="Barry K."/>
            <person name="Grigoriev I.V."/>
            <person name="Miller A.N."/>
            <person name="O'Donnell K."/>
            <person name="Stajich J.E."/>
            <person name="Bonito G."/>
        </authorList>
    </citation>
    <scope>NUCLEOTIDE SEQUENCE</scope>
    <source>
        <strain evidence="3">MES-2147</strain>
    </source>
</reference>
<organism evidence="3 4">
    <name type="scientific">Modicella reniformis</name>
    <dbReference type="NCBI Taxonomy" id="1440133"/>
    <lineage>
        <taxon>Eukaryota</taxon>
        <taxon>Fungi</taxon>
        <taxon>Fungi incertae sedis</taxon>
        <taxon>Mucoromycota</taxon>
        <taxon>Mortierellomycotina</taxon>
        <taxon>Mortierellomycetes</taxon>
        <taxon>Mortierellales</taxon>
        <taxon>Mortierellaceae</taxon>
        <taxon>Modicella</taxon>
    </lineage>
</organism>
<feature type="transmembrane region" description="Helical" evidence="2">
    <location>
        <begin position="239"/>
        <end position="258"/>
    </location>
</feature>
<accession>A0A9P6MKK9</accession>
<protein>
    <submittedName>
        <fullName evidence="3">Uncharacterized protein</fullName>
    </submittedName>
</protein>
<gene>
    <name evidence="3" type="ORF">BGZ65_009735</name>
</gene>
<dbReference type="EMBL" id="JAAAHW010000153">
    <property type="protein sequence ID" value="KAG0005971.1"/>
    <property type="molecule type" value="Genomic_DNA"/>
</dbReference>
<keyword evidence="2" id="KW-0812">Transmembrane</keyword>
<evidence type="ECO:0000256" key="1">
    <source>
        <dbReference type="SAM" id="MobiDB-lite"/>
    </source>
</evidence>
<dbReference type="SUPFAM" id="SSF117281">
    <property type="entry name" value="Kelch motif"/>
    <property type="match status" value="1"/>
</dbReference>
<evidence type="ECO:0000256" key="2">
    <source>
        <dbReference type="SAM" id="Phobius"/>
    </source>
</evidence>
<proteinExistence type="predicted"/>
<evidence type="ECO:0000313" key="3">
    <source>
        <dbReference type="EMBL" id="KAG0005971.1"/>
    </source>
</evidence>
<dbReference type="InterPro" id="IPR015915">
    <property type="entry name" value="Kelch-typ_b-propeller"/>
</dbReference>
<dbReference type="Proteomes" id="UP000749646">
    <property type="component" value="Unassembled WGS sequence"/>
</dbReference>
<evidence type="ECO:0000313" key="4">
    <source>
        <dbReference type="Proteomes" id="UP000749646"/>
    </source>
</evidence>
<keyword evidence="2" id="KW-1133">Transmembrane helix</keyword>
<sequence length="655" mass="71428">MDPETFPWVDMPNPPVSIHITNLTMTYSRLAPTLTPSWIDCFATDDGRIVLVGGNFQVLVYTIATSTWSDTVTPASSLKFGPSVSSNMFLNPVYIQSKILADGFTALVVCTLSWNSQPQPYYLNTRTWTVTLAIGTSQTTPASSSSSSSGWGSIPGGGTLLPPAGFRHYTLAILGQDKAEAQNHYGNGRAFIIGGYSTLVTGQVQDWDALTSFPVQQAPSNGKLVRLQREFSQTSKRSLMMGIIIPVVVIMFGNAGTLSKPTRGSVAYPISSSLLDIFPGNGGDSGTQQRIEVFDKDSNTLTTVSGVTGGPRNTIFRGATVIGQGQQVLVHGGLVSLEFDSSQPSILVKNLDQSIVVWNGDSRQWGDTVNIYVSRKSKGLMIGLIAGGIALLILLGLGIWYFRRWQRMRRLEEEERQAKGMVLKNEEKLQKDHRTDPHNNEDPSLRAGTVIHATQGEHLSAESSVYGALRQPSHGYLDELSTGRNSTHSQYPYAEAESVGDHFTAQTSGKRRTVHGPQEYPPSEVLSMDSSRGVPLGMPSHYQSVVTVPGYPVYGMAADSIAKQEQSDPSIVGDTMLLNLLLSRYGPFFWRSYGTHRTDGVKCADHPIFWPYNPQADRRVLPSVASSGPFPISSQSLMFVMKSTTITISYRTLPN</sequence>
<dbReference type="AlphaFoldDB" id="A0A9P6MKK9"/>
<keyword evidence="2" id="KW-0472">Membrane</keyword>
<feature type="transmembrane region" description="Helical" evidence="2">
    <location>
        <begin position="380"/>
        <end position="402"/>
    </location>
</feature>
<feature type="region of interest" description="Disordered" evidence="1">
    <location>
        <begin position="423"/>
        <end position="444"/>
    </location>
</feature>
<keyword evidence="4" id="KW-1185">Reference proteome</keyword>
<dbReference type="OrthoDB" id="2383775at2759"/>